<dbReference type="PANTHER" id="PTHR46082">
    <property type="entry name" value="ATP/GTP-BINDING PROTEIN-RELATED"/>
    <property type="match status" value="1"/>
</dbReference>
<evidence type="ECO:0008006" key="3">
    <source>
        <dbReference type="Google" id="ProtNLM"/>
    </source>
</evidence>
<dbReference type="AlphaFoldDB" id="A0AAN6MZJ6"/>
<organism evidence="1 2">
    <name type="scientific">Diplogelasinospora grovesii</name>
    <dbReference type="NCBI Taxonomy" id="303347"/>
    <lineage>
        <taxon>Eukaryota</taxon>
        <taxon>Fungi</taxon>
        <taxon>Dikarya</taxon>
        <taxon>Ascomycota</taxon>
        <taxon>Pezizomycotina</taxon>
        <taxon>Sordariomycetes</taxon>
        <taxon>Sordariomycetidae</taxon>
        <taxon>Sordariales</taxon>
        <taxon>Diplogelasinosporaceae</taxon>
        <taxon>Diplogelasinospora</taxon>
    </lineage>
</organism>
<dbReference type="Proteomes" id="UP001303473">
    <property type="component" value="Unassembled WGS sequence"/>
</dbReference>
<dbReference type="EMBL" id="MU853924">
    <property type="protein sequence ID" value="KAK3935443.1"/>
    <property type="molecule type" value="Genomic_DNA"/>
</dbReference>
<dbReference type="PANTHER" id="PTHR46082:SF6">
    <property type="entry name" value="AAA+ ATPASE DOMAIN-CONTAINING PROTEIN-RELATED"/>
    <property type="match status" value="1"/>
</dbReference>
<keyword evidence="2" id="KW-1185">Reference proteome</keyword>
<protein>
    <recommendedName>
        <fullName evidence="3">Kinesin light chain</fullName>
    </recommendedName>
</protein>
<gene>
    <name evidence="1" type="ORF">QBC46DRAFT_271821</name>
</gene>
<evidence type="ECO:0000313" key="2">
    <source>
        <dbReference type="Proteomes" id="UP001303473"/>
    </source>
</evidence>
<dbReference type="Gene3D" id="1.25.40.10">
    <property type="entry name" value="Tetratricopeptide repeat domain"/>
    <property type="match status" value="1"/>
</dbReference>
<feature type="non-terminal residue" evidence="1">
    <location>
        <position position="1"/>
    </location>
</feature>
<comment type="caution">
    <text evidence="1">The sequence shown here is derived from an EMBL/GenBank/DDBJ whole genome shotgun (WGS) entry which is preliminary data.</text>
</comment>
<dbReference type="InterPro" id="IPR053137">
    <property type="entry name" value="NLR-like"/>
</dbReference>
<proteinExistence type="predicted"/>
<dbReference type="InterPro" id="IPR011990">
    <property type="entry name" value="TPR-like_helical_dom_sf"/>
</dbReference>
<reference evidence="2" key="1">
    <citation type="journal article" date="2023" name="Mol. Phylogenet. Evol.">
        <title>Genome-scale phylogeny and comparative genomics of the fungal order Sordariales.</title>
        <authorList>
            <person name="Hensen N."/>
            <person name="Bonometti L."/>
            <person name="Westerberg I."/>
            <person name="Brannstrom I.O."/>
            <person name="Guillou S."/>
            <person name="Cros-Aarteil S."/>
            <person name="Calhoun S."/>
            <person name="Haridas S."/>
            <person name="Kuo A."/>
            <person name="Mondo S."/>
            <person name="Pangilinan J."/>
            <person name="Riley R."/>
            <person name="LaButti K."/>
            <person name="Andreopoulos B."/>
            <person name="Lipzen A."/>
            <person name="Chen C."/>
            <person name="Yan M."/>
            <person name="Daum C."/>
            <person name="Ng V."/>
            <person name="Clum A."/>
            <person name="Steindorff A."/>
            <person name="Ohm R.A."/>
            <person name="Martin F."/>
            <person name="Silar P."/>
            <person name="Natvig D.O."/>
            <person name="Lalanne C."/>
            <person name="Gautier V."/>
            <person name="Ament-Velasquez S.L."/>
            <person name="Kruys A."/>
            <person name="Hutchinson M.I."/>
            <person name="Powell A.J."/>
            <person name="Barry K."/>
            <person name="Miller A.N."/>
            <person name="Grigoriev I.V."/>
            <person name="Debuchy R."/>
            <person name="Gladieux P."/>
            <person name="Hiltunen Thoren M."/>
            <person name="Johannesson H."/>
        </authorList>
    </citation>
    <scope>NUCLEOTIDE SEQUENCE [LARGE SCALE GENOMIC DNA]</scope>
    <source>
        <strain evidence="2">CBS 340.73</strain>
    </source>
</reference>
<evidence type="ECO:0000313" key="1">
    <source>
        <dbReference type="EMBL" id="KAK3935443.1"/>
    </source>
</evidence>
<dbReference type="SUPFAM" id="SSF48452">
    <property type="entry name" value="TPR-like"/>
    <property type="match status" value="1"/>
</dbReference>
<accession>A0AAN6MZJ6</accession>
<sequence length="130" mass="15088">RLSDAEAIYERALRGKEKALGPEHTSTLDTVNNLSSLYADQGRLSDAEAIYERALRGYEKALSHNHVNFHFSALDTIQNLAILYTQLRNIFKARVLYVRYQVRVKDVFNVQHERYQEVTKELASLNDFKQ</sequence>
<name>A0AAN6MZJ6_9PEZI</name>
<dbReference type="Pfam" id="PF13424">
    <property type="entry name" value="TPR_12"/>
    <property type="match status" value="1"/>
</dbReference>